<keyword evidence="6" id="KW-1185">Reference proteome</keyword>
<dbReference type="EMBL" id="LRBV02000010">
    <property type="status" value="NOT_ANNOTATED_CDS"/>
    <property type="molecule type" value="Genomic_DNA"/>
</dbReference>
<dbReference type="Pfam" id="PF18052">
    <property type="entry name" value="Rx_N"/>
    <property type="match status" value="1"/>
</dbReference>
<dbReference type="Proteomes" id="UP000594261">
    <property type="component" value="Chromosome 10"/>
</dbReference>
<dbReference type="InterPro" id="IPR041118">
    <property type="entry name" value="Rx_N"/>
</dbReference>
<keyword evidence="3" id="KW-0611">Plant defense</keyword>
<dbReference type="GO" id="GO:0006952">
    <property type="term" value="P:defense response"/>
    <property type="evidence" value="ECO:0007669"/>
    <property type="project" value="UniProtKB-KW"/>
</dbReference>
<evidence type="ECO:0000313" key="6">
    <source>
        <dbReference type="Proteomes" id="UP000594261"/>
    </source>
</evidence>
<keyword evidence="1" id="KW-0677">Repeat</keyword>
<evidence type="ECO:0000259" key="4">
    <source>
        <dbReference type="Pfam" id="PF18052"/>
    </source>
</evidence>
<sequence>MAEAIVGDVAKGILSRLIPLLTEQISLAWGFKEKLTQLRESVEMIQAVLADAESRQVREEQWRLQEIFSGCSSISINYTI</sequence>
<accession>A0A7N2MTK2</accession>
<dbReference type="InParanoid" id="A0A7N2MTK2"/>
<proteinExistence type="predicted"/>
<dbReference type="GO" id="GO:0000166">
    <property type="term" value="F:nucleotide binding"/>
    <property type="evidence" value="ECO:0007669"/>
    <property type="project" value="UniProtKB-KW"/>
</dbReference>
<evidence type="ECO:0000313" key="5">
    <source>
        <dbReference type="EnsemblPlants" id="QL10p056989:mrna:CDS:2"/>
    </source>
</evidence>
<feature type="domain" description="Disease resistance N-terminal" evidence="4">
    <location>
        <begin position="13"/>
        <end position="63"/>
    </location>
</feature>
<reference evidence="5" key="2">
    <citation type="submission" date="2021-01" db="UniProtKB">
        <authorList>
            <consortium name="EnsemblPlants"/>
        </authorList>
    </citation>
    <scope>IDENTIFICATION</scope>
</reference>
<dbReference type="EnsemblPlants" id="QL10p056989:mrna">
    <property type="protein sequence ID" value="QL10p056989:mrna:CDS:2"/>
    <property type="gene ID" value="QL10p056989"/>
</dbReference>
<protein>
    <recommendedName>
        <fullName evidence="4">Disease resistance N-terminal domain-containing protein</fullName>
    </recommendedName>
</protein>
<dbReference type="AlphaFoldDB" id="A0A7N2MTK2"/>
<evidence type="ECO:0000256" key="3">
    <source>
        <dbReference type="ARBA" id="ARBA00022821"/>
    </source>
</evidence>
<keyword evidence="2" id="KW-0547">Nucleotide-binding</keyword>
<evidence type="ECO:0000256" key="2">
    <source>
        <dbReference type="ARBA" id="ARBA00022741"/>
    </source>
</evidence>
<organism evidence="5 6">
    <name type="scientific">Quercus lobata</name>
    <name type="common">Valley oak</name>
    <dbReference type="NCBI Taxonomy" id="97700"/>
    <lineage>
        <taxon>Eukaryota</taxon>
        <taxon>Viridiplantae</taxon>
        <taxon>Streptophyta</taxon>
        <taxon>Embryophyta</taxon>
        <taxon>Tracheophyta</taxon>
        <taxon>Spermatophyta</taxon>
        <taxon>Magnoliopsida</taxon>
        <taxon>eudicotyledons</taxon>
        <taxon>Gunneridae</taxon>
        <taxon>Pentapetalae</taxon>
        <taxon>rosids</taxon>
        <taxon>fabids</taxon>
        <taxon>Fagales</taxon>
        <taxon>Fagaceae</taxon>
        <taxon>Quercus</taxon>
    </lineage>
</organism>
<dbReference type="Gramene" id="QL10p056989:mrna">
    <property type="protein sequence ID" value="QL10p056989:mrna:CDS:2"/>
    <property type="gene ID" value="QL10p056989"/>
</dbReference>
<reference evidence="5 6" key="1">
    <citation type="journal article" date="2016" name="G3 (Bethesda)">
        <title>First Draft Assembly and Annotation of the Genome of a California Endemic Oak Quercus lobata Nee (Fagaceae).</title>
        <authorList>
            <person name="Sork V.L."/>
            <person name="Fitz-Gibbon S.T."/>
            <person name="Puiu D."/>
            <person name="Crepeau M."/>
            <person name="Gugger P.F."/>
            <person name="Sherman R."/>
            <person name="Stevens K."/>
            <person name="Langley C.H."/>
            <person name="Pellegrini M."/>
            <person name="Salzberg S.L."/>
        </authorList>
    </citation>
    <scope>NUCLEOTIDE SEQUENCE [LARGE SCALE GENOMIC DNA]</scope>
    <source>
        <strain evidence="5 6">cv. SW786</strain>
    </source>
</reference>
<evidence type="ECO:0000256" key="1">
    <source>
        <dbReference type="ARBA" id="ARBA00022737"/>
    </source>
</evidence>
<dbReference type="Gene3D" id="1.20.5.4130">
    <property type="match status" value="1"/>
</dbReference>
<name>A0A7N2MTK2_QUELO</name>